<protein>
    <recommendedName>
        <fullName evidence="3">FAD dependent oxidoreductase domain-containing protein</fullName>
    </recommendedName>
</protein>
<proteinExistence type="inferred from homology"/>
<name>A0A1T1HDG8_OCELI</name>
<comment type="caution">
    <text evidence="4">The sequence shown here is derived from an EMBL/GenBank/DDBJ whole genome shotgun (WGS) entry which is preliminary data.</text>
</comment>
<dbReference type="Pfam" id="PF01266">
    <property type="entry name" value="DAO"/>
    <property type="match status" value="1"/>
</dbReference>
<evidence type="ECO:0000313" key="5">
    <source>
        <dbReference type="Proteomes" id="UP000190064"/>
    </source>
</evidence>
<dbReference type="EMBL" id="MTSD02000002">
    <property type="protein sequence ID" value="OOV87909.1"/>
    <property type="molecule type" value="Genomic_DNA"/>
</dbReference>
<evidence type="ECO:0000256" key="2">
    <source>
        <dbReference type="ARBA" id="ARBA00023002"/>
    </source>
</evidence>
<dbReference type="Gene3D" id="3.30.9.10">
    <property type="entry name" value="D-Amino Acid Oxidase, subunit A, domain 2"/>
    <property type="match status" value="1"/>
</dbReference>
<keyword evidence="5" id="KW-1185">Reference proteome</keyword>
<organism evidence="4 5">
    <name type="scientific">Oceanospirillum linum</name>
    <dbReference type="NCBI Taxonomy" id="966"/>
    <lineage>
        <taxon>Bacteria</taxon>
        <taxon>Pseudomonadati</taxon>
        <taxon>Pseudomonadota</taxon>
        <taxon>Gammaproteobacteria</taxon>
        <taxon>Oceanospirillales</taxon>
        <taxon>Oceanospirillaceae</taxon>
        <taxon>Oceanospirillum</taxon>
    </lineage>
</organism>
<dbReference type="GO" id="GO:0055130">
    <property type="term" value="P:D-alanine catabolic process"/>
    <property type="evidence" value="ECO:0007669"/>
    <property type="project" value="TreeGrafter"/>
</dbReference>
<dbReference type="InterPro" id="IPR006076">
    <property type="entry name" value="FAD-dep_OxRdtase"/>
</dbReference>
<accession>A0A1T1HDG8</accession>
<dbReference type="Gene3D" id="3.50.50.60">
    <property type="entry name" value="FAD/NAD(P)-binding domain"/>
    <property type="match status" value="2"/>
</dbReference>
<dbReference type="RefSeq" id="WP_078319262.1">
    <property type="nucleotide sequence ID" value="NZ_FXTS01000012.1"/>
</dbReference>
<dbReference type="AlphaFoldDB" id="A0A1T1HDG8"/>
<reference evidence="4" key="1">
    <citation type="submission" date="2017-02" db="EMBL/GenBank/DDBJ databases">
        <title>Draft Genome Sequence of the Salt Water Bacterium Oceanospirillum linum ATCC 11336.</title>
        <authorList>
            <person name="Trachtenberg A.M."/>
            <person name="Carney J.G."/>
            <person name="Linnane J.D."/>
            <person name="Rheaume B.A."/>
            <person name="Pitts N.L."/>
            <person name="Mykles D.L."/>
            <person name="Maclea K.S."/>
        </authorList>
    </citation>
    <scope>NUCLEOTIDE SEQUENCE [LARGE SCALE GENOMIC DNA]</scope>
    <source>
        <strain evidence="4">ATCC 11336</strain>
    </source>
</reference>
<dbReference type="NCBIfam" id="NF001933">
    <property type="entry name" value="PRK00711.1"/>
    <property type="match status" value="1"/>
</dbReference>
<gene>
    <name evidence="4" type="ORF">BTA35_0207940</name>
</gene>
<keyword evidence="2" id="KW-0560">Oxidoreductase</keyword>
<dbReference type="Proteomes" id="UP000190064">
    <property type="component" value="Unassembled WGS sequence"/>
</dbReference>
<dbReference type="InterPro" id="IPR036188">
    <property type="entry name" value="FAD/NAD-bd_sf"/>
</dbReference>
<dbReference type="PANTHER" id="PTHR13847:SF280">
    <property type="entry name" value="D-AMINO ACID DEHYDROGENASE"/>
    <property type="match status" value="1"/>
</dbReference>
<sequence length="420" mass="47346">MYDSIVLGSGVIGVNTAYWLAKAGHKVLVIDRQPIPGNETSYANGGQIAVSHADPWAKPSAPLSVIKDLIRDDAPLLFRPGMDIRQWRWLLSWFGQCTPGRWRTNLLEAMRLSAYSQELTRQVQNEHQLKYQQIRKGVLHLYRTDRSLNSAKQSIEQMRNFGLNRKIISPEEALTQEPALRFSNEKIVGATYTESDESGDAREYCQQLADVCREMGVTFAMNTHIMQLVREGRRIHVRVNGELGNQHLTANHLIVCMGPWSARLLKPLNVWPNIYPVKGYSISVPLEYPEKAPTVSLTDETNKLVFSRLGDELRVAGTGELGGYSRELNVKRCDRILEQARRLFPEAGGFDQARFWTGLRPATPSGLPCIRKTRFDNLWINSGHNIGWTMGCGSGKYLADLISNGSATEFDHYELPGHLL</sequence>
<dbReference type="GO" id="GO:0008718">
    <property type="term" value="F:D-amino-acid dehydrogenase activity"/>
    <property type="evidence" value="ECO:0007669"/>
    <property type="project" value="TreeGrafter"/>
</dbReference>
<dbReference type="SUPFAM" id="SSF51905">
    <property type="entry name" value="FAD/NAD(P)-binding domain"/>
    <property type="match status" value="1"/>
</dbReference>
<evidence type="ECO:0000313" key="4">
    <source>
        <dbReference type="EMBL" id="OOV87909.1"/>
    </source>
</evidence>
<dbReference type="STRING" id="966.BTA35_0207940"/>
<dbReference type="SUPFAM" id="SSF54373">
    <property type="entry name" value="FAD-linked reductases, C-terminal domain"/>
    <property type="match status" value="1"/>
</dbReference>
<evidence type="ECO:0000256" key="1">
    <source>
        <dbReference type="ARBA" id="ARBA00009410"/>
    </source>
</evidence>
<feature type="domain" description="FAD dependent oxidoreductase" evidence="3">
    <location>
        <begin position="4"/>
        <end position="401"/>
    </location>
</feature>
<dbReference type="GO" id="GO:0005886">
    <property type="term" value="C:plasma membrane"/>
    <property type="evidence" value="ECO:0007669"/>
    <property type="project" value="TreeGrafter"/>
</dbReference>
<comment type="similarity">
    <text evidence="1">Belongs to the DadA oxidoreductase family.</text>
</comment>
<evidence type="ECO:0000259" key="3">
    <source>
        <dbReference type="Pfam" id="PF01266"/>
    </source>
</evidence>
<dbReference type="GO" id="GO:0005737">
    <property type="term" value="C:cytoplasm"/>
    <property type="evidence" value="ECO:0007669"/>
    <property type="project" value="TreeGrafter"/>
</dbReference>
<dbReference type="PANTHER" id="PTHR13847">
    <property type="entry name" value="SARCOSINE DEHYDROGENASE-RELATED"/>
    <property type="match status" value="1"/>
</dbReference>